<evidence type="ECO:0000256" key="1">
    <source>
        <dbReference type="SAM" id="MobiDB-lite"/>
    </source>
</evidence>
<dbReference type="AlphaFoldDB" id="A0A2T1KE54"/>
<dbReference type="Proteomes" id="UP000238385">
    <property type="component" value="Unassembled WGS sequence"/>
</dbReference>
<proteinExistence type="predicted"/>
<evidence type="ECO:0000313" key="4">
    <source>
        <dbReference type="EMBL" id="PSF08043.1"/>
    </source>
</evidence>
<comment type="caution">
    <text evidence="4">The sequence shown here is derived from an EMBL/GenBank/DDBJ whole genome shotgun (WGS) entry which is preliminary data.</text>
</comment>
<evidence type="ECO:0000259" key="3">
    <source>
        <dbReference type="Pfam" id="PF05239"/>
    </source>
</evidence>
<dbReference type="InterPro" id="IPR027275">
    <property type="entry name" value="PRC-brl_dom"/>
</dbReference>
<dbReference type="InterPro" id="IPR011033">
    <property type="entry name" value="PRC_barrel-like_sf"/>
</dbReference>
<feature type="signal peptide" evidence="2">
    <location>
        <begin position="1"/>
        <end position="27"/>
    </location>
</feature>
<feature type="region of interest" description="Disordered" evidence="1">
    <location>
        <begin position="135"/>
        <end position="181"/>
    </location>
</feature>
<feature type="compositionally biased region" description="Basic and acidic residues" evidence="1">
    <location>
        <begin position="167"/>
        <end position="181"/>
    </location>
</feature>
<gene>
    <name evidence="4" type="ORF">C7H08_11660</name>
</gene>
<keyword evidence="2" id="KW-0732">Signal</keyword>
<dbReference type="PANTHER" id="PTHR36505">
    <property type="entry name" value="BLR1072 PROTEIN"/>
    <property type="match status" value="1"/>
</dbReference>
<evidence type="ECO:0000313" key="5">
    <source>
        <dbReference type="Proteomes" id="UP000238385"/>
    </source>
</evidence>
<dbReference type="OrthoDB" id="6182585at2"/>
<accession>A0A2T1KE54</accession>
<keyword evidence="5" id="KW-1185">Reference proteome</keyword>
<organism evidence="4 5">
    <name type="scientific">Marinobacter halophilus</name>
    <dbReference type="NCBI Taxonomy" id="1323740"/>
    <lineage>
        <taxon>Bacteria</taxon>
        <taxon>Pseudomonadati</taxon>
        <taxon>Pseudomonadota</taxon>
        <taxon>Gammaproteobacteria</taxon>
        <taxon>Pseudomonadales</taxon>
        <taxon>Marinobacteraceae</taxon>
        <taxon>Marinobacter</taxon>
    </lineage>
</organism>
<sequence length="181" mass="19998">MNRTRMIRAMGISLVAGSMVLGLSAHAAQGLYSADDLMDADVYDSNGEEIGEVQDILMDDNMSVHSLVIKTGDVLGMGGRDVVAERGTFTLRTEEGGDNMFDDRDYQVHMEATQDEVKALPEYDESWWNQTSDAMSQAWENTKETSRSAWEDTKQATSSAWQNVKQGAERMSDGAEDAVKN</sequence>
<dbReference type="Pfam" id="PF05239">
    <property type="entry name" value="PRC"/>
    <property type="match status" value="1"/>
</dbReference>
<dbReference type="RefSeq" id="WP_106671993.1">
    <property type="nucleotide sequence ID" value="NZ_BMFE01000001.1"/>
</dbReference>
<dbReference type="PANTHER" id="PTHR36505:SF1">
    <property type="entry name" value="BLR1072 PROTEIN"/>
    <property type="match status" value="1"/>
</dbReference>
<feature type="domain" description="PRC-barrel" evidence="3">
    <location>
        <begin position="32"/>
        <end position="83"/>
    </location>
</feature>
<reference evidence="4 5" key="1">
    <citation type="submission" date="2018-03" db="EMBL/GenBank/DDBJ databases">
        <title>Marinobacter brunus sp. nov., a marine bacterium of Gamma-proteobacteria isolated from the surface seawater of the South China Sea.</title>
        <authorList>
            <person name="Cheng H."/>
            <person name="Wu Y.-H."/>
            <person name="Xamxidin M."/>
            <person name="Xu X.-W."/>
        </authorList>
    </citation>
    <scope>NUCLEOTIDE SEQUENCE [LARGE SCALE GENOMIC DNA]</scope>
    <source>
        <strain evidence="4 5">JCM 30472</strain>
    </source>
</reference>
<feature type="compositionally biased region" description="Polar residues" evidence="1">
    <location>
        <begin position="155"/>
        <end position="165"/>
    </location>
</feature>
<dbReference type="SUPFAM" id="SSF50346">
    <property type="entry name" value="PRC-barrel domain"/>
    <property type="match status" value="1"/>
</dbReference>
<name>A0A2T1KE54_9GAMM</name>
<feature type="chain" id="PRO_5015462436" description="PRC-barrel domain-containing protein" evidence="2">
    <location>
        <begin position="28"/>
        <end position="181"/>
    </location>
</feature>
<feature type="compositionally biased region" description="Basic and acidic residues" evidence="1">
    <location>
        <begin position="141"/>
        <end position="154"/>
    </location>
</feature>
<dbReference type="Gene3D" id="2.30.30.240">
    <property type="entry name" value="PRC-barrel domain"/>
    <property type="match status" value="1"/>
</dbReference>
<protein>
    <recommendedName>
        <fullName evidence="3">PRC-barrel domain-containing protein</fullName>
    </recommendedName>
</protein>
<dbReference type="EMBL" id="PXNN01000013">
    <property type="protein sequence ID" value="PSF08043.1"/>
    <property type="molecule type" value="Genomic_DNA"/>
</dbReference>
<evidence type="ECO:0000256" key="2">
    <source>
        <dbReference type="SAM" id="SignalP"/>
    </source>
</evidence>